<evidence type="ECO:0000313" key="2">
    <source>
        <dbReference type="EMBL" id="QNP67639.1"/>
    </source>
</evidence>
<sequence length="158" mass="17246">MPDITGRDEYAALIVRTAYDDEQSWLALLDELGRPRGDGGESEALVHVVDDPVWAGAAPADVLAAARRDEDLAVVFLADATALRSAPHALLALDVGYEDEVLDPEYYRELIESPPAREFRTVPAAVHDVHANLQLANVGFDEFAKEAAAHPDRVLRSF</sequence>
<dbReference type="EMBL" id="CP060825">
    <property type="protein sequence ID" value="QNP67639.1"/>
    <property type="molecule type" value="Genomic_DNA"/>
</dbReference>
<name>A0A7H0I4C3_9ACTN</name>
<dbReference type="Proteomes" id="UP000516230">
    <property type="component" value="Chromosome"/>
</dbReference>
<organism evidence="2 3">
    <name type="scientific">Streptomyces genisteinicus</name>
    <dbReference type="NCBI Taxonomy" id="2768068"/>
    <lineage>
        <taxon>Bacteria</taxon>
        <taxon>Bacillati</taxon>
        <taxon>Actinomycetota</taxon>
        <taxon>Actinomycetes</taxon>
        <taxon>Kitasatosporales</taxon>
        <taxon>Streptomycetaceae</taxon>
        <taxon>Streptomyces</taxon>
    </lineage>
</organism>
<dbReference type="Pfam" id="PF21962">
    <property type="entry name" value="DUF6924"/>
    <property type="match status" value="1"/>
</dbReference>
<proteinExistence type="predicted"/>
<gene>
    <name evidence="2" type="ORF">IAG43_28325</name>
</gene>
<evidence type="ECO:0000313" key="3">
    <source>
        <dbReference type="Proteomes" id="UP000516230"/>
    </source>
</evidence>
<reference evidence="2 3" key="1">
    <citation type="submission" date="2020-08" db="EMBL/GenBank/DDBJ databases">
        <title>A novel species.</title>
        <authorList>
            <person name="Gao J."/>
        </authorList>
    </citation>
    <scope>NUCLEOTIDE SEQUENCE [LARGE SCALE GENOMIC DNA]</scope>
    <source>
        <strain evidence="2 3">CRPJ-33</strain>
    </source>
</reference>
<feature type="domain" description="DUF6924" evidence="1">
    <location>
        <begin position="12"/>
        <end position="158"/>
    </location>
</feature>
<evidence type="ECO:0000259" key="1">
    <source>
        <dbReference type="Pfam" id="PF21962"/>
    </source>
</evidence>
<dbReference type="KEGG" id="sgj:IAG43_28325"/>
<keyword evidence="3" id="KW-1185">Reference proteome</keyword>
<protein>
    <recommendedName>
        <fullName evidence="1">DUF6924 domain-containing protein</fullName>
    </recommendedName>
</protein>
<accession>A0A7H0I4C3</accession>
<dbReference type="AlphaFoldDB" id="A0A7H0I4C3"/>
<dbReference type="InterPro" id="IPR053832">
    <property type="entry name" value="DUF6924"/>
</dbReference>